<keyword evidence="1" id="KW-0863">Zinc-finger</keyword>
<organism evidence="3 4">
    <name type="scientific">Dictyostelium firmibasis</name>
    <dbReference type="NCBI Taxonomy" id="79012"/>
    <lineage>
        <taxon>Eukaryota</taxon>
        <taxon>Amoebozoa</taxon>
        <taxon>Evosea</taxon>
        <taxon>Eumycetozoa</taxon>
        <taxon>Dictyostelia</taxon>
        <taxon>Dictyosteliales</taxon>
        <taxon>Dictyosteliaceae</taxon>
        <taxon>Dictyostelium</taxon>
    </lineage>
</organism>
<keyword evidence="4" id="KW-1185">Reference proteome</keyword>
<gene>
    <name evidence="3" type="ORF">RB653_007535</name>
</gene>
<reference evidence="3 4" key="1">
    <citation type="submission" date="2023-11" db="EMBL/GenBank/DDBJ databases">
        <title>Dfirmibasis_genome.</title>
        <authorList>
            <person name="Edelbroek B."/>
            <person name="Kjellin J."/>
            <person name="Jerlstrom-Hultqvist J."/>
            <person name="Soderbom F."/>
        </authorList>
    </citation>
    <scope>NUCLEOTIDE SEQUENCE [LARGE SCALE GENOMIC DNA]</scope>
    <source>
        <strain evidence="3 4">TNS-C-14</strain>
    </source>
</reference>
<dbReference type="GO" id="GO:0097196">
    <property type="term" value="C:Shu complex"/>
    <property type="evidence" value="ECO:0007669"/>
    <property type="project" value="TreeGrafter"/>
</dbReference>
<accession>A0AAN7U3U0</accession>
<dbReference type="AlphaFoldDB" id="A0AAN7U3U0"/>
<comment type="caution">
    <text evidence="3">The sequence shown here is derived from an EMBL/GenBank/DDBJ whole genome shotgun (WGS) entry which is preliminary data.</text>
</comment>
<protein>
    <recommendedName>
        <fullName evidence="2">SWIM-type domain-containing protein</fullName>
    </recommendedName>
</protein>
<dbReference type="Proteomes" id="UP001344447">
    <property type="component" value="Unassembled WGS sequence"/>
</dbReference>
<name>A0AAN7U3U0_9MYCE</name>
<evidence type="ECO:0000313" key="3">
    <source>
        <dbReference type="EMBL" id="KAK5576393.1"/>
    </source>
</evidence>
<dbReference type="GO" id="GO:0008270">
    <property type="term" value="F:zinc ion binding"/>
    <property type="evidence" value="ECO:0007669"/>
    <property type="project" value="UniProtKB-KW"/>
</dbReference>
<dbReference type="PROSITE" id="PS50966">
    <property type="entry name" value="ZF_SWIM"/>
    <property type="match status" value="1"/>
</dbReference>
<dbReference type="PANTHER" id="PTHR28498">
    <property type="entry name" value="ZINC FINGER SWIM DOMAIN-CONTAINING PROTEIN 7"/>
    <property type="match status" value="1"/>
</dbReference>
<sequence length="154" mass="17751">MTTNTNNKNTVKLVDILKTIFENNKTNTITEETLLSLYYIFDQTIFASLEIIDKELITKYVFLPSDRYFYVIEGRKGAKYMCLIQGDYCSCPSFNFSVLLKSDSVYCKHQISSILAEIISNVKAVQFDDSEYHSQILAIESVSFKTPTHKQQQK</sequence>
<evidence type="ECO:0000256" key="1">
    <source>
        <dbReference type="PROSITE-ProRule" id="PRU00325"/>
    </source>
</evidence>
<dbReference type="GO" id="GO:0000724">
    <property type="term" value="P:double-strand break repair via homologous recombination"/>
    <property type="evidence" value="ECO:0007669"/>
    <property type="project" value="TreeGrafter"/>
</dbReference>
<proteinExistence type="predicted"/>
<feature type="domain" description="SWIM-type" evidence="2">
    <location>
        <begin position="80"/>
        <end position="118"/>
    </location>
</feature>
<dbReference type="InterPro" id="IPR007527">
    <property type="entry name" value="Znf_SWIM"/>
</dbReference>
<dbReference type="PANTHER" id="PTHR28498:SF1">
    <property type="entry name" value="ZINC FINGER SWIM DOMAIN-CONTAINING PROTEIN 7"/>
    <property type="match status" value="1"/>
</dbReference>
<evidence type="ECO:0000313" key="4">
    <source>
        <dbReference type="Proteomes" id="UP001344447"/>
    </source>
</evidence>
<keyword evidence="1" id="KW-0479">Metal-binding</keyword>
<evidence type="ECO:0000259" key="2">
    <source>
        <dbReference type="PROSITE" id="PS50966"/>
    </source>
</evidence>
<keyword evidence="1" id="KW-0862">Zinc</keyword>
<dbReference type="EMBL" id="JAVFKY010000005">
    <property type="protein sequence ID" value="KAK5576393.1"/>
    <property type="molecule type" value="Genomic_DNA"/>
</dbReference>